<reference evidence="2" key="1">
    <citation type="journal article" date="2012" name="Nat. Biotechnol.">
        <title>Reference genome sequence of the model plant Setaria.</title>
        <authorList>
            <person name="Bennetzen J.L."/>
            <person name="Schmutz J."/>
            <person name="Wang H."/>
            <person name="Percifield R."/>
            <person name="Hawkins J."/>
            <person name="Pontaroli A.C."/>
            <person name="Estep M."/>
            <person name="Feng L."/>
            <person name="Vaughn J.N."/>
            <person name="Grimwood J."/>
            <person name="Jenkins J."/>
            <person name="Barry K."/>
            <person name="Lindquist E."/>
            <person name="Hellsten U."/>
            <person name="Deshpande S."/>
            <person name="Wang X."/>
            <person name="Wu X."/>
            <person name="Mitros T."/>
            <person name="Triplett J."/>
            <person name="Yang X."/>
            <person name="Ye C.Y."/>
            <person name="Mauro-Herrera M."/>
            <person name="Wang L."/>
            <person name="Li P."/>
            <person name="Sharma M."/>
            <person name="Sharma R."/>
            <person name="Ronald P.C."/>
            <person name="Panaud O."/>
            <person name="Kellogg E.A."/>
            <person name="Brutnell T.P."/>
            <person name="Doust A.N."/>
            <person name="Tuskan G.A."/>
            <person name="Rokhsar D."/>
            <person name="Devos K.M."/>
        </authorList>
    </citation>
    <scope>NUCLEOTIDE SEQUENCE [LARGE SCALE GENOMIC DNA]</scope>
    <source>
        <strain evidence="2">cv. Yugu1</strain>
    </source>
</reference>
<dbReference type="AlphaFoldDB" id="K3XR69"/>
<dbReference type="EnsemblPlants" id="KQL05301">
    <property type="protein sequence ID" value="KQL05301"/>
    <property type="gene ID" value="SETIT_004409mg"/>
</dbReference>
<keyword evidence="2" id="KW-1185">Reference proteome</keyword>
<name>K3XR69_SETIT</name>
<evidence type="ECO:0000313" key="2">
    <source>
        <dbReference type="Proteomes" id="UP000004995"/>
    </source>
</evidence>
<protein>
    <submittedName>
        <fullName evidence="1">Uncharacterized protein</fullName>
    </submittedName>
</protein>
<dbReference type="Proteomes" id="UP000004995">
    <property type="component" value="Unassembled WGS sequence"/>
</dbReference>
<reference evidence="1" key="2">
    <citation type="submission" date="2018-08" db="UniProtKB">
        <authorList>
            <consortium name="EnsemblPlants"/>
        </authorList>
    </citation>
    <scope>IDENTIFICATION</scope>
    <source>
        <strain evidence="1">Yugu1</strain>
    </source>
</reference>
<organism evidence="1 2">
    <name type="scientific">Setaria italica</name>
    <name type="common">Foxtail millet</name>
    <name type="synonym">Panicum italicum</name>
    <dbReference type="NCBI Taxonomy" id="4555"/>
    <lineage>
        <taxon>Eukaryota</taxon>
        <taxon>Viridiplantae</taxon>
        <taxon>Streptophyta</taxon>
        <taxon>Embryophyta</taxon>
        <taxon>Tracheophyta</taxon>
        <taxon>Spermatophyta</taxon>
        <taxon>Magnoliopsida</taxon>
        <taxon>Liliopsida</taxon>
        <taxon>Poales</taxon>
        <taxon>Poaceae</taxon>
        <taxon>PACMAD clade</taxon>
        <taxon>Panicoideae</taxon>
        <taxon>Panicodae</taxon>
        <taxon>Paniceae</taxon>
        <taxon>Cenchrinae</taxon>
        <taxon>Setaria</taxon>
    </lineage>
</organism>
<sequence length="67" mass="7986">MYLYLIVRIRSIFIPSKDCHMEHCLNYYVLYAITTWGLISKLKQLQLCWSVLCKSFVPCKSDHVMIK</sequence>
<dbReference type="Gramene" id="KQL05301">
    <property type="protein sequence ID" value="KQL05301"/>
    <property type="gene ID" value="SETIT_004409mg"/>
</dbReference>
<proteinExistence type="predicted"/>
<evidence type="ECO:0000313" key="1">
    <source>
        <dbReference type="EnsemblPlants" id="KQL05301"/>
    </source>
</evidence>
<accession>K3XR69</accession>
<dbReference type="EMBL" id="AGNK02003058">
    <property type="status" value="NOT_ANNOTATED_CDS"/>
    <property type="molecule type" value="Genomic_DNA"/>
</dbReference>
<dbReference type="HOGENOM" id="CLU_2817301_0_0_1"/>
<dbReference type="InParanoid" id="K3XR69"/>